<evidence type="ECO:0000313" key="2">
    <source>
        <dbReference type="Proteomes" id="UP001341840"/>
    </source>
</evidence>
<name>A0ABU6UVJ8_9FABA</name>
<feature type="non-terminal residue" evidence="1">
    <location>
        <position position="75"/>
    </location>
</feature>
<dbReference type="Proteomes" id="UP001341840">
    <property type="component" value="Unassembled WGS sequence"/>
</dbReference>
<organism evidence="1 2">
    <name type="scientific">Stylosanthes scabra</name>
    <dbReference type="NCBI Taxonomy" id="79078"/>
    <lineage>
        <taxon>Eukaryota</taxon>
        <taxon>Viridiplantae</taxon>
        <taxon>Streptophyta</taxon>
        <taxon>Embryophyta</taxon>
        <taxon>Tracheophyta</taxon>
        <taxon>Spermatophyta</taxon>
        <taxon>Magnoliopsida</taxon>
        <taxon>eudicotyledons</taxon>
        <taxon>Gunneridae</taxon>
        <taxon>Pentapetalae</taxon>
        <taxon>rosids</taxon>
        <taxon>fabids</taxon>
        <taxon>Fabales</taxon>
        <taxon>Fabaceae</taxon>
        <taxon>Papilionoideae</taxon>
        <taxon>50 kb inversion clade</taxon>
        <taxon>dalbergioids sensu lato</taxon>
        <taxon>Dalbergieae</taxon>
        <taxon>Pterocarpus clade</taxon>
        <taxon>Stylosanthes</taxon>
    </lineage>
</organism>
<dbReference type="EMBL" id="JASCZI010123359">
    <property type="protein sequence ID" value="MED6165332.1"/>
    <property type="molecule type" value="Genomic_DNA"/>
</dbReference>
<protein>
    <recommendedName>
        <fullName evidence="3">CCHC-type domain-containing protein</fullName>
    </recommendedName>
</protein>
<proteinExistence type="predicted"/>
<accession>A0ABU6UVJ8</accession>
<sequence length="75" mass="8035">MPIKVDLATNSAERGCSCDCYGHIAKECNKNKTVDNSASLAVKDDLAPPHASPDTRANLDGNIFKFSANHGMNNE</sequence>
<evidence type="ECO:0008006" key="3">
    <source>
        <dbReference type="Google" id="ProtNLM"/>
    </source>
</evidence>
<reference evidence="1 2" key="1">
    <citation type="journal article" date="2023" name="Plants (Basel)">
        <title>Bridging the Gap: Combining Genomics and Transcriptomics Approaches to Understand Stylosanthes scabra, an Orphan Legume from the Brazilian Caatinga.</title>
        <authorList>
            <person name="Ferreira-Neto J.R.C."/>
            <person name="da Silva M.D."/>
            <person name="Binneck E."/>
            <person name="de Melo N.F."/>
            <person name="da Silva R.H."/>
            <person name="de Melo A.L.T.M."/>
            <person name="Pandolfi V."/>
            <person name="Bustamante F.O."/>
            <person name="Brasileiro-Vidal A.C."/>
            <person name="Benko-Iseppon A.M."/>
        </authorList>
    </citation>
    <scope>NUCLEOTIDE SEQUENCE [LARGE SCALE GENOMIC DNA]</scope>
    <source>
        <tissue evidence="1">Leaves</tissue>
    </source>
</reference>
<evidence type="ECO:0000313" key="1">
    <source>
        <dbReference type="EMBL" id="MED6165332.1"/>
    </source>
</evidence>
<gene>
    <name evidence="1" type="ORF">PIB30_098520</name>
</gene>
<keyword evidence="2" id="KW-1185">Reference proteome</keyword>
<comment type="caution">
    <text evidence="1">The sequence shown here is derived from an EMBL/GenBank/DDBJ whole genome shotgun (WGS) entry which is preliminary data.</text>
</comment>